<sequence>MGYLLLAIICSSSIAIIFKFSETNNLNRYAVTTMNYFTAFIVSLILSIVEGNIILKGYDSFFYEFKDVVLKGNALFSPSSSFIWAIIVGVFAGVFFFLSFLYYQISVKNNSVGLAGTFAKLGILVPMSFSIILWREFPTYIQWIGIILSLISIIIVNISFKKNHIKDIHISLILLFLFGGFAEFSNKIFQKYAISEYKSIFLFFVFFIAFIISLIMTLKKKKKVNKIDLITGILVGIPNLFSSFFLILSLNHMKTSVVFPIYSAGSIIIITLVGTLFLGEKLERKEIVAIFMTVIALILINL</sequence>
<comment type="similarity">
    <text evidence="2">Belongs to the EamA transporter family.</text>
</comment>
<dbReference type="Proteomes" id="UP000467132">
    <property type="component" value="Unassembled WGS sequence"/>
</dbReference>
<protein>
    <recommendedName>
        <fullName evidence="13">EamA domain-containing protein</fullName>
    </recommendedName>
</protein>
<dbReference type="EMBL" id="QXXA01000012">
    <property type="protein sequence ID" value="NBI07406.1"/>
    <property type="molecule type" value="Genomic_DNA"/>
</dbReference>
<feature type="transmembrane region" description="Helical" evidence="12">
    <location>
        <begin position="230"/>
        <end position="251"/>
    </location>
</feature>
<dbReference type="Gene3D" id="1.10.3730.20">
    <property type="match status" value="2"/>
</dbReference>
<evidence type="ECO:0000313" key="14">
    <source>
        <dbReference type="EMBL" id="NBI07406.1"/>
    </source>
</evidence>
<evidence type="ECO:0000256" key="2">
    <source>
        <dbReference type="ARBA" id="ARBA00007362"/>
    </source>
</evidence>
<feature type="transmembrane region" description="Helical" evidence="12">
    <location>
        <begin position="257"/>
        <end position="279"/>
    </location>
</feature>
<keyword evidence="10" id="KW-0443">Lipid metabolism</keyword>
<evidence type="ECO:0000256" key="1">
    <source>
        <dbReference type="ARBA" id="ARBA00004651"/>
    </source>
</evidence>
<gene>
    <name evidence="14" type="ORF">D3Z33_11150</name>
</gene>
<accession>A0A845R110</accession>
<evidence type="ECO:0000256" key="10">
    <source>
        <dbReference type="ARBA" id="ARBA00023098"/>
    </source>
</evidence>
<feature type="transmembrane region" description="Helical" evidence="12">
    <location>
        <begin position="140"/>
        <end position="160"/>
    </location>
</feature>
<dbReference type="GO" id="GO:0022857">
    <property type="term" value="F:transmembrane transporter activity"/>
    <property type="evidence" value="ECO:0007669"/>
    <property type="project" value="InterPro"/>
</dbReference>
<evidence type="ECO:0000256" key="9">
    <source>
        <dbReference type="ARBA" id="ARBA00022989"/>
    </source>
</evidence>
<evidence type="ECO:0000256" key="7">
    <source>
        <dbReference type="ARBA" id="ARBA00022692"/>
    </source>
</evidence>
<evidence type="ECO:0000256" key="12">
    <source>
        <dbReference type="SAM" id="Phobius"/>
    </source>
</evidence>
<keyword evidence="5" id="KW-0997">Cell inner membrane</keyword>
<dbReference type="InterPro" id="IPR000620">
    <property type="entry name" value="EamA_dom"/>
</dbReference>
<feature type="transmembrane region" description="Helical" evidence="12">
    <location>
        <begin position="172"/>
        <end position="194"/>
    </location>
</feature>
<evidence type="ECO:0000256" key="3">
    <source>
        <dbReference type="ARBA" id="ARBA00022475"/>
    </source>
</evidence>
<dbReference type="GO" id="GO:0009103">
    <property type="term" value="P:lipopolysaccharide biosynthetic process"/>
    <property type="evidence" value="ECO:0007669"/>
    <property type="project" value="UniProtKB-KW"/>
</dbReference>
<keyword evidence="7 12" id="KW-0812">Transmembrane</keyword>
<evidence type="ECO:0000256" key="11">
    <source>
        <dbReference type="ARBA" id="ARBA00023136"/>
    </source>
</evidence>
<dbReference type="Pfam" id="PF00892">
    <property type="entry name" value="EamA"/>
    <property type="match status" value="2"/>
</dbReference>
<dbReference type="OrthoDB" id="47588at2"/>
<keyword evidence="6" id="KW-0441">Lipid A biosynthesis</keyword>
<dbReference type="AlphaFoldDB" id="A0A845R110"/>
<dbReference type="InterPro" id="IPR037185">
    <property type="entry name" value="EmrE-like"/>
</dbReference>
<feature type="transmembrane region" description="Helical" evidence="12">
    <location>
        <begin position="200"/>
        <end position="218"/>
    </location>
</feature>
<dbReference type="SUPFAM" id="SSF103481">
    <property type="entry name" value="Multidrug resistance efflux transporter EmrE"/>
    <property type="match status" value="2"/>
</dbReference>
<dbReference type="PANTHER" id="PTHR30561:SF9">
    <property type="entry name" value="4-AMINO-4-DEOXY-L-ARABINOSE-PHOSPHOUNDECAPRENOL FLIPPASE SUBUNIT ARNF-RELATED"/>
    <property type="match status" value="1"/>
</dbReference>
<evidence type="ECO:0000256" key="8">
    <source>
        <dbReference type="ARBA" id="ARBA00022985"/>
    </source>
</evidence>
<feature type="transmembrane region" description="Helical" evidence="12">
    <location>
        <begin position="6"/>
        <end position="22"/>
    </location>
</feature>
<keyword evidence="11 12" id="KW-0472">Membrane</keyword>
<evidence type="ECO:0000256" key="5">
    <source>
        <dbReference type="ARBA" id="ARBA00022519"/>
    </source>
</evidence>
<dbReference type="InterPro" id="IPR000390">
    <property type="entry name" value="Small_drug/metabolite_transptr"/>
</dbReference>
<proteinExistence type="inferred from homology"/>
<name>A0A845R110_9CLOT</name>
<evidence type="ECO:0000256" key="6">
    <source>
        <dbReference type="ARBA" id="ARBA00022556"/>
    </source>
</evidence>
<keyword evidence="9 12" id="KW-1133">Transmembrane helix</keyword>
<feature type="domain" description="EamA" evidence="13">
    <location>
        <begin position="173"/>
        <end position="301"/>
    </location>
</feature>
<keyword evidence="3" id="KW-1003">Cell membrane</keyword>
<dbReference type="RefSeq" id="WP_160197871.1">
    <property type="nucleotide sequence ID" value="NZ_QXXA01000012.1"/>
</dbReference>
<reference evidence="14 15" key="1">
    <citation type="submission" date="2018-08" db="EMBL/GenBank/DDBJ databases">
        <title>Murine metabolic-syndrome-specific gut microbial biobank.</title>
        <authorList>
            <person name="Liu C."/>
        </authorList>
    </citation>
    <scope>NUCLEOTIDE SEQUENCE [LARGE SCALE GENOMIC DNA]</scope>
    <source>
        <strain evidence="14 15">583</strain>
    </source>
</reference>
<comment type="subcellular location">
    <subcellularLocation>
        <location evidence="1">Cell membrane</location>
        <topology evidence="1">Multi-pass membrane protein</topology>
    </subcellularLocation>
</comment>
<evidence type="ECO:0000313" key="15">
    <source>
        <dbReference type="Proteomes" id="UP000467132"/>
    </source>
</evidence>
<organism evidence="14 15">
    <name type="scientific">Senegalia massiliensis</name>
    <dbReference type="NCBI Taxonomy" id="1720316"/>
    <lineage>
        <taxon>Bacteria</taxon>
        <taxon>Bacillati</taxon>
        <taxon>Bacillota</taxon>
        <taxon>Clostridia</taxon>
        <taxon>Eubacteriales</taxon>
        <taxon>Clostridiaceae</taxon>
        <taxon>Senegalia</taxon>
    </lineage>
</organism>
<dbReference type="PANTHER" id="PTHR30561">
    <property type="entry name" value="SMR FAMILY PROTON-DEPENDENT DRUG EFFLUX TRANSPORTER SUGE"/>
    <property type="match status" value="1"/>
</dbReference>
<feature type="domain" description="EamA" evidence="13">
    <location>
        <begin position="3"/>
        <end position="157"/>
    </location>
</feature>
<evidence type="ECO:0000259" key="13">
    <source>
        <dbReference type="Pfam" id="PF00892"/>
    </source>
</evidence>
<keyword evidence="15" id="KW-1185">Reference proteome</keyword>
<comment type="caution">
    <text evidence="14">The sequence shown here is derived from an EMBL/GenBank/DDBJ whole genome shotgun (WGS) entry which is preliminary data.</text>
</comment>
<keyword evidence="8" id="KW-0448">Lipopolysaccharide biosynthesis</keyword>
<feature type="transmembrane region" description="Helical" evidence="12">
    <location>
        <begin position="82"/>
        <end position="102"/>
    </location>
</feature>
<dbReference type="GO" id="GO:0005886">
    <property type="term" value="C:plasma membrane"/>
    <property type="evidence" value="ECO:0007669"/>
    <property type="project" value="UniProtKB-SubCell"/>
</dbReference>
<feature type="transmembrane region" description="Helical" evidence="12">
    <location>
        <begin position="114"/>
        <end position="134"/>
    </location>
</feature>
<feature type="transmembrane region" description="Helical" evidence="12">
    <location>
        <begin position="34"/>
        <end position="55"/>
    </location>
</feature>
<feature type="transmembrane region" description="Helical" evidence="12">
    <location>
        <begin position="286"/>
        <end position="301"/>
    </location>
</feature>
<keyword evidence="4" id="KW-0444">Lipid biosynthesis</keyword>
<evidence type="ECO:0000256" key="4">
    <source>
        <dbReference type="ARBA" id="ARBA00022516"/>
    </source>
</evidence>